<dbReference type="Pfam" id="PF14929">
    <property type="entry name" value="TAF1_subA"/>
    <property type="match status" value="1"/>
</dbReference>
<sequence>MVKSEVKTEKLDDDITIKDNKHRRRVVSSAEAIDRKFKRTVLCVAKPSYLLSLLERSSTRCNYLKRLPKILSELLRQRNWREASGVLSVLMQGTMRDGSPSMNRLKYEAQIQIVSHLQPDKNNVEEIERIYDTWIGKIGKQHKEADFEFNWLFEQERLLVWFEQICHLLEHGMEKEAEYAAIGMMRSRDLGNLPRTNLYIGITCYRLWCRKYSEELEPKDADCSDSISNMSQSGSGVMAECSPRNESVYSVESSGSVRNVSEASVGNCEVNSDASTRDSGSVVEVKVKLENVKVEESCQHFTEPPRIYASSEENEEPLRDGVSFDPALVQILGKMDPWLLPFKPPEDPDCHGKIVNDSFYKDAVSYLRLTMQSPRYVSLAALHPLVQLLLIGGRVDEAMKLVEEMCNKVHDIKPFRIRAAMKEKFHNNSDELAKCYEDVLKIDPSCVTTLKKLIEMSKEDGYSRESLIEMIALHVEASFPEPQIWKEFAEMLILFFENVDEDRMSVCLNRDGEEGCQQTYSVRYNRTPRMFTGTSWTRRAKWWLNRHFSPEILETEMKKLEAEQINGDLEMLRLMSFKAACASRLYGPEFGYVTTVYGLLESCRNNIQNMCMLENDSNNIGMLENGRNSSELFNFVRRHRQNWNRIYNLE</sequence>
<name>A0ABQ7X033_BRANA</name>
<dbReference type="PANTHER" id="PTHR36720:SF1">
    <property type="entry name" value="TAF RNA POLYMERASE I SUBUNIT A"/>
    <property type="match status" value="1"/>
</dbReference>
<accession>A0ABQ7X033</accession>
<proteinExistence type="predicted"/>
<dbReference type="PANTHER" id="PTHR36720">
    <property type="entry name" value="TAF RNA POLYMERASE I SUBUNIT A"/>
    <property type="match status" value="1"/>
</dbReference>
<dbReference type="Proteomes" id="UP000824890">
    <property type="component" value="Unassembled WGS sequence"/>
</dbReference>
<gene>
    <name evidence="1" type="ORF">HID58_091802</name>
</gene>
<organism evidence="1 2">
    <name type="scientific">Brassica napus</name>
    <name type="common">Rape</name>
    <dbReference type="NCBI Taxonomy" id="3708"/>
    <lineage>
        <taxon>Eukaryota</taxon>
        <taxon>Viridiplantae</taxon>
        <taxon>Streptophyta</taxon>
        <taxon>Embryophyta</taxon>
        <taxon>Tracheophyta</taxon>
        <taxon>Spermatophyta</taxon>
        <taxon>Magnoliopsida</taxon>
        <taxon>eudicotyledons</taxon>
        <taxon>Gunneridae</taxon>
        <taxon>Pentapetalae</taxon>
        <taxon>rosids</taxon>
        <taxon>malvids</taxon>
        <taxon>Brassicales</taxon>
        <taxon>Brassicaceae</taxon>
        <taxon>Brassiceae</taxon>
        <taxon>Brassica</taxon>
    </lineage>
</organism>
<evidence type="ECO:0000313" key="1">
    <source>
        <dbReference type="EMBL" id="KAH0847111.1"/>
    </source>
</evidence>
<comment type="caution">
    <text evidence="1">The sequence shown here is derived from an EMBL/GenBank/DDBJ whole genome shotgun (WGS) entry which is preliminary data.</text>
</comment>
<keyword evidence="2" id="KW-1185">Reference proteome</keyword>
<dbReference type="EMBL" id="JAGKQM010002759">
    <property type="protein sequence ID" value="KAH0847111.1"/>
    <property type="molecule type" value="Genomic_DNA"/>
</dbReference>
<reference evidence="1 2" key="1">
    <citation type="submission" date="2021-05" db="EMBL/GenBank/DDBJ databases">
        <title>Genome Assembly of Synthetic Allotetraploid Brassica napus Reveals Homoeologous Exchanges between Subgenomes.</title>
        <authorList>
            <person name="Davis J.T."/>
        </authorList>
    </citation>
    <scope>NUCLEOTIDE SEQUENCE [LARGE SCALE GENOMIC DNA]</scope>
    <source>
        <strain evidence="2">cv. Da-Ae</strain>
        <tissue evidence="1">Seedling</tissue>
    </source>
</reference>
<dbReference type="InterPro" id="IPR039495">
    <property type="entry name" value="TAF1A"/>
</dbReference>
<evidence type="ECO:0000313" key="2">
    <source>
        <dbReference type="Proteomes" id="UP000824890"/>
    </source>
</evidence>
<protein>
    <submittedName>
        <fullName evidence="1">Uncharacterized protein</fullName>
    </submittedName>
</protein>